<dbReference type="EMBL" id="CCKQ01015737">
    <property type="protein sequence ID" value="CDW87573.1"/>
    <property type="molecule type" value="Genomic_DNA"/>
</dbReference>
<keyword evidence="3" id="KW-1185">Reference proteome</keyword>
<feature type="region of interest" description="Disordered" evidence="1">
    <location>
        <begin position="355"/>
        <end position="386"/>
    </location>
</feature>
<feature type="compositionally biased region" description="Polar residues" evidence="1">
    <location>
        <begin position="355"/>
        <end position="365"/>
    </location>
</feature>
<dbReference type="AlphaFoldDB" id="A0A078B292"/>
<accession>A0A078B292</accession>
<feature type="region of interest" description="Disordered" evidence="1">
    <location>
        <begin position="278"/>
        <end position="299"/>
    </location>
</feature>
<reference evidence="2 3" key="1">
    <citation type="submission" date="2014-06" db="EMBL/GenBank/DDBJ databases">
        <authorList>
            <person name="Swart Estienne"/>
        </authorList>
    </citation>
    <scope>NUCLEOTIDE SEQUENCE [LARGE SCALE GENOMIC DNA]</scope>
    <source>
        <strain evidence="2 3">130c</strain>
    </source>
</reference>
<gene>
    <name evidence="2" type="primary">Contig941.g1031</name>
    <name evidence="2" type="ORF">STYLEM_16679</name>
</gene>
<protein>
    <submittedName>
        <fullName evidence="2">Uncharacterized protein</fullName>
    </submittedName>
</protein>
<dbReference type="Proteomes" id="UP000039865">
    <property type="component" value="Unassembled WGS sequence"/>
</dbReference>
<sequence>MNSICFDDYPDDQSDLNEYQTSNPIVRNRNFDQIVPQFIDLEDSYRDSEENQQYTEAFDNVKSIADDSPLKKENLELNDQYLMMDDLTPSRDQDLQIKSNDKTYQIDRLVRSQNFNALRFSDLESKYTSNDQLKLQDNSTLIRQNQGNYLAQSQTKLPSQDQQLHKVLETQNENSTTTIRQRFSQLLFRKSELSSKNQQPFQASDMLRLSTLPQAQQLKNDPVFQKLVQQFKNVPEHFLGQIYSLKNKDYHQTVDELFQIISTNSQIQMEIDNCIKSPRDLGKQQSQVKSLKSSLRRNDENRDPNIQIISKINYDRLDQTDKHNSQSIILANVNDKRVSFCDIVEGYKQTKIQKPSKSQISTDQLGTPEYPLDSVEFSNTKSNDDQYTKRDINLESNRSMIDSNQHDFKYEQKNKGNTLMDSMIMRKGKQIIEKIKNLPHERINCFRRYI</sequence>
<name>A0A078B292_STYLE</name>
<evidence type="ECO:0000313" key="2">
    <source>
        <dbReference type="EMBL" id="CDW87573.1"/>
    </source>
</evidence>
<dbReference type="InParanoid" id="A0A078B292"/>
<evidence type="ECO:0000256" key="1">
    <source>
        <dbReference type="SAM" id="MobiDB-lite"/>
    </source>
</evidence>
<feature type="compositionally biased region" description="Low complexity" evidence="1">
    <location>
        <begin position="283"/>
        <end position="293"/>
    </location>
</feature>
<organism evidence="2 3">
    <name type="scientific">Stylonychia lemnae</name>
    <name type="common">Ciliate</name>
    <dbReference type="NCBI Taxonomy" id="5949"/>
    <lineage>
        <taxon>Eukaryota</taxon>
        <taxon>Sar</taxon>
        <taxon>Alveolata</taxon>
        <taxon>Ciliophora</taxon>
        <taxon>Intramacronucleata</taxon>
        <taxon>Spirotrichea</taxon>
        <taxon>Stichotrichia</taxon>
        <taxon>Sporadotrichida</taxon>
        <taxon>Oxytrichidae</taxon>
        <taxon>Stylonychinae</taxon>
        <taxon>Stylonychia</taxon>
    </lineage>
</organism>
<proteinExistence type="predicted"/>
<evidence type="ECO:0000313" key="3">
    <source>
        <dbReference type="Proteomes" id="UP000039865"/>
    </source>
</evidence>